<dbReference type="Proteomes" id="UP001363151">
    <property type="component" value="Unassembled WGS sequence"/>
</dbReference>
<dbReference type="InterPro" id="IPR032675">
    <property type="entry name" value="LRR_dom_sf"/>
</dbReference>
<evidence type="ECO:0000313" key="4">
    <source>
        <dbReference type="Proteomes" id="UP001363151"/>
    </source>
</evidence>
<feature type="region of interest" description="Disordered" evidence="2">
    <location>
        <begin position="606"/>
        <end position="664"/>
    </location>
</feature>
<dbReference type="SUPFAM" id="SSF52047">
    <property type="entry name" value="RNI-like"/>
    <property type="match status" value="2"/>
</dbReference>
<evidence type="ECO:0000313" key="3">
    <source>
        <dbReference type="EMBL" id="KAK7231803.1"/>
    </source>
</evidence>
<proteinExistence type="predicted"/>
<dbReference type="Pfam" id="PF13516">
    <property type="entry name" value="LRR_6"/>
    <property type="match status" value="2"/>
</dbReference>
<keyword evidence="4" id="KW-1185">Reference proteome</keyword>
<dbReference type="PANTHER" id="PTHR24111:SF0">
    <property type="entry name" value="LEUCINE-RICH REPEAT-CONTAINING PROTEIN"/>
    <property type="match status" value="1"/>
</dbReference>
<organism evidence="3 4">
    <name type="scientific">Aureococcus anophagefferens</name>
    <name type="common">Harmful bloom alga</name>
    <dbReference type="NCBI Taxonomy" id="44056"/>
    <lineage>
        <taxon>Eukaryota</taxon>
        <taxon>Sar</taxon>
        <taxon>Stramenopiles</taxon>
        <taxon>Ochrophyta</taxon>
        <taxon>Pelagophyceae</taxon>
        <taxon>Pelagomonadales</taxon>
        <taxon>Pelagomonadaceae</taxon>
        <taxon>Aureococcus</taxon>
    </lineage>
</organism>
<feature type="compositionally biased region" description="Acidic residues" evidence="2">
    <location>
        <begin position="611"/>
        <end position="637"/>
    </location>
</feature>
<comment type="caution">
    <text evidence="3">The sequence shown here is derived from an EMBL/GenBank/DDBJ whole genome shotgun (WGS) entry which is preliminary data.</text>
</comment>
<accession>A0ABR1FJ28</accession>
<dbReference type="InterPro" id="IPR001611">
    <property type="entry name" value="Leu-rich_rpt"/>
</dbReference>
<keyword evidence="1" id="KW-0677">Repeat</keyword>
<dbReference type="SMART" id="SM00368">
    <property type="entry name" value="LRR_RI"/>
    <property type="match status" value="4"/>
</dbReference>
<dbReference type="InterPro" id="IPR052201">
    <property type="entry name" value="LRR-containing_regulator"/>
</dbReference>
<gene>
    <name evidence="3" type="ORF">SO694_000890137</name>
</gene>
<dbReference type="EMBL" id="JBBJCI010000374">
    <property type="protein sequence ID" value="KAK7231803.1"/>
    <property type="molecule type" value="Genomic_DNA"/>
</dbReference>
<name>A0ABR1FJ28_AURAN</name>
<evidence type="ECO:0000256" key="2">
    <source>
        <dbReference type="SAM" id="MobiDB-lite"/>
    </source>
</evidence>
<reference evidence="3 4" key="1">
    <citation type="submission" date="2024-03" db="EMBL/GenBank/DDBJ databases">
        <title>Aureococcus anophagefferens CCMP1851 and Kratosvirus quantuckense: Draft genome of a second virus-susceptible host strain in the model system.</title>
        <authorList>
            <person name="Chase E."/>
            <person name="Truchon A.R."/>
            <person name="Schepens W."/>
            <person name="Wilhelm S.W."/>
        </authorList>
    </citation>
    <scope>NUCLEOTIDE SEQUENCE [LARGE SCALE GENOMIC DNA]</scope>
    <source>
        <strain evidence="3 4">CCMP1851</strain>
    </source>
</reference>
<evidence type="ECO:0000256" key="1">
    <source>
        <dbReference type="ARBA" id="ARBA00022737"/>
    </source>
</evidence>
<dbReference type="PANTHER" id="PTHR24111">
    <property type="entry name" value="LEUCINE-RICH REPEAT-CONTAINING PROTEIN 34"/>
    <property type="match status" value="1"/>
</dbReference>
<protein>
    <submittedName>
        <fullName evidence="3">Uncharacterized protein</fullName>
    </submittedName>
</protein>
<sequence length="664" mass="70191">MGAAASAATIKHETPTALSAFALRHCDLHLASGGEREDWEADERKKRKRAAAALEEEPRDFFHGIVPQQARASGYVALEDEAETDGARASRAAAEAWAAEALLRRDASLTRLDLKHGRVSDRVVVALVAALERYGNALTDLDLRGGLAEADGGCVGVARRVAGAAALAAGFPRTLASLTSLRLSGHQLCDAGARALAAGLKRAPCLVRLELRYCRLGDDGVEAIAAASLRCSRGAGLCHLDLSHNYFCERGWDAVADVLARSKHLRTLRVADVLGDPPRGYPPQKECRPDGALTVEDIRAASAALAAGLRRNASLTHLSARRRRVFFSRREAARAQASAGPTSASAPSAARCVFFHDEDLGCGEDYAFPPLRCSFPLAMPKPSAACRAAAEAVADDAPMALDGALDVAALVNAAHGAHFHKAPWLKAARRAVYGPLETLAESSPRVRVGSRAASAIGAAASSFADSLARGDEPRRAETRGVALTKERRSYVGSSGGESIAAGGADEASWNRLRSSGVAAIAGAVRADAGLAHLSIKDTRSGTAGLRAVADALRRAPSLTSLKLGPTRADRGAPRLPDLLRALLAAPHLERLDLRQEEELECDGALVAARTDDDDDDDDEREAPDDDDDDDDDGDDDAPNPLETELTPRRRRRRRGDGEALLSLV</sequence>
<dbReference type="Gene3D" id="3.80.10.10">
    <property type="entry name" value="Ribonuclease Inhibitor"/>
    <property type="match status" value="2"/>
</dbReference>